<keyword evidence="2" id="KW-1185">Reference proteome</keyword>
<organism evidence="1 2">
    <name type="scientific">Ixodes persulcatus</name>
    <name type="common">Taiga tick</name>
    <dbReference type="NCBI Taxonomy" id="34615"/>
    <lineage>
        <taxon>Eukaryota</taxon>
        <taxon>Metazoa</taxon>
        <taxon>Ecdysozoa</taxon>
        <taxon>Arthropoda</taxon>
        <taxon>Chelicerata</taxon>
        <taxon>Arachnida</taxon>
        <taxon>Acari</taxon>
        <taxon>Parasitiformes</taxon>
        <taxon>Ixodida</taxon>
        <taxon>Ixodoidea</taxon>
        <taxon>Ixodidae</taxon>
        <taxon>Ixodinae</taxon>
        <taxon>Ixodes</taxon>
    </lineage>
</organism>
<gene>
    <name evidence="1" type="ORF">HPB47_008555</name>
</gene>
<comment type="caution">
    <text evidence="1">The sequence shown here is derived from an EMBL/GenBank/DDBJ whole genome shotgun (WGS) entry which is preliminary data.</text>
</comment>
<reference evidence="1 2" key="1">
    <citation type="journal article" date="2020" name="Cell">
        <title>Large-Scale Comparative Analyses of Tick Genomes Elucidate Their Genetic Diversity and Vector Capacities.</title>
        <authorList>
            <consortium name="Tick Genome and Microbiome Consortium (TIGMIC)"/>
            <person name="Jia N."/>
            <person name="Wang J."/>
            <person name="Shi W."/>
            <person name="Du L."/>
            <person name="Sun Y."/>
            <person name="Zhan W."/>
            <person name="Jiang J.F."/>
            <person name="Wang Q."/>
            <person name="Zhang B."/>
            <person name="Ji P."/>
            <person name="Bell-Sakyi L."/>
            <person name="Cui X.M."/>
            <person name="Yuan T.T."/>
            <person name="Jiang B.G."/>
            <person name="Yang W.F."/>
            <person name="Lam T.T."/>
            <person name="Chang Q.C."/>
            <person name="Ding S.J."/>
            <person name="Wang X.J."/>
            <person name="Zhu J.G."/>
            <person name="Ruan X.D."/>
            <person name="Zhao L."/>
            <person name="Wei J.T."/>
            <person name="Ye R.Z."/>
            <person name="Que T.C."/>
            <person name="Du C.H."/>
            <person name="Zhou Y.H."/>
            <person name="Cheng J.X."/>
            <person name="Dai P.F."/>
            <person name="Guo W.B."/>
            <person name="Han X.H."/>
            <person name="Huang E.J."/>
            <person name="Li L.F."/>
            <person name="Wei W."/>
            <person name="Gao Y.C."/>
            <person name="Liu J.Z."/>
            <person name="Shao H.Z."/>
            <person name="Wang X."/>
            <person name="Wang C.C."/>
            <person name="Yang T.C."/>
            <person name="Huo Q.B."/>
            <person name="Li W."/>
            <person name="Chen H.Y."/>
            <person name="Chen S.E."/>
            <person name="Zhou L.G."/>
            <person name="Ni X.B."/>
            <person name="Tian J.H."/>
            <person name="Sheng Y."/>
            <person name="Liu T."/>
            <person name="Pan Y.S."/>
            <person name="Xia L.Y."/>
            <person name="Li J."/>
            <person name="Zhao F."/>
            <person name="Cao W.C."/>
        </authorList>
    </citation>
    <scope>NUCLEOTIDE SEQUENCE [LARGE SCALE GENOMIC DNA]</scope>
    <source>
        <strain evidence="1">Iper-2018</strain>
    </source>
</reference>
<protein>
    <submittedName>
        <fullName evidence="1">Uncharacterized protein</fullName>
    </submittedName>
</protein>
<name>A0AC60P4H3_IXOPE</name>
<evidence type="ECO:0000313" key="1">
    <source>
        <dbReference type="EMBL" id="KAG0414274.1"/>
    </source>
</evidence>
<proteinExistence type="predicted"/>
<dbReference type="EMBL" id="JABSTQ010011191">
    <property type="protein sequence ID" value="KAG0414274.1"/>
    <property type="molecule type" value="Genomic_DNA"/>
</dbReference>
<dbReference type="Proteomes" id="UP000805193">
    <property type="component" value="Unassembled WGS sequence"/>
</dbReference>
<sequence length="116" mass="12728">MAAPRGGPDQIGQIVVSGGALWGCVRILLEWIQVTPAKRTKKVGIVGKYGTRYGASLRKMAKKIEITQHAKYTCTFCGKETMKRTCVGIWKCRSCAKTVAGGAYVYRLNAMRTPTE</sequence>
<evidence type="ECO:0000313" key="2">
    <source>
        <dbReference type="Proteomes" id="UP000805193"/>
    </source>
</evidence>
<accession>A0AC60P4H3</accession>